<dbReference type="KEGG" id="vg:40097559"/>
<evidence type="ECO:0000313" key="2">
    <source>
        <dbReference type="EMBL" id="ATW57917.1"/>
    </source>
</evidence>
<keyword evidence="3" id="KW-1185">Reference proteome</keyword>
<dbReference type="RefSeq" id="YP_009620901.1">
    <property type="nucleotide sequence ID" value="NC_042092.1"/>
</dbReference>
<sequence length="181" mass="20452">MMFALFDFETTGLPLHRRASVNKQPKAIEFGGILTDGVRIIEELNVLINPNMPLESVITRITGITDEMLEGEPTFPAHVESIGDFFGKADAVMSHNLSFDKFIAECEMSRIDEHLGRINWPALEICSVEETRHLYGFNMKLEKLYEIYVGPLVQTHRASDDCKMLFEVAKATGIFRAWGAK</sequence>
<evidence type="ECO:0000259" key="1">
    <source>
        <dbReference type="SMART" id="SM00479"/>
    </source>
</evidence>
<proteinExistence type="predicted"/>
<gene>
    <name evidence="2" type="primary">polC</name>
    <name evidence="2" type="ORF">CNR33_00071</name>
</gene>
<dbReference type="SUPFAM" id="SSF53098">
    <property type="entry name" value="Ribonuclease H-like"/>
    <property type="match status" value="1"/>
</dbReference>
<feature type="domain" description="Exonuclease" evidence="1">
    <location>
        <begin position="2"/>
        <end position="178"/>
    </location>
</feature>
<dbReference type="GO" id="GO:0008408">
    <property type="term" value="F:3'-5' exonuclease activity"/>
    <property type="evidence" value="ECO:0007669"/>
    <property type="project" value="TreeGrafter"/>
</dbReference>
<dbReference type="CDD" id="cd06127">
    <property type="entry name" value="DEDDh"/>
    <property type="match status" value="1"/>
</dbReference>
<dbReference type="GeneID" id="40097559"/>
<dbReference type="Proteomes" id="UP000241090">
    <property type="component" value="Segment"/>
</dbReference>
<dbReference type="OrthoDB" id="8794at10239"/>
<name>A0A2H4P6W5_9CAUD</name>
<dbReference type="Pfam" id="PF00929">
    <property type="entry name" value="RNase_T"/>
    <property type="match status" value="1"/>
</dbReference>
<dbReference type="GO" id="GO:0045004">
    <property type="term" value="P:DNA replication proofreading"/>
    <property type="evidence" value="ECO:0007669"/>
    <property type="project" value="TreeGrafter"/>
</dbReference>
<dbReference type="PANTHER" id="PTHR30231">
    <property type="entry name" value="DNA POLYMERASE III SUBUNIT EPSILON"/>
    <property type="match status" value="1"/>
</dbReference>
<dbReference type="SMART" id="SM00479">
    <property type="entry name" value="EXOIII"/>
    <property type="match status" value="1"/>
</dbReference>
<dbReference type="InterPro" id="IPR012337">
    <property type="entry name" value="RNaseH-like_sf"/>
</dbReference>
<organism evidence="2 3">
    <name type="scientific">Pseudomonas phage tabernarius</name>
    <dbReference type="NCBI Taxonomy" id="2048978"/>
    <lineage>
        <taxon>Viruses</taxon>
        <taxon>Duplodnaviria</taxon>
        <taxon>Heunggongvirae</taxon>
        <taxon>Uroviricota</taxon>
        <taxon>Caudoviricetes</taxon>
        <taxon>Lindbergviridae</taxon>
        <taxon>Tabernariusvirus</taxon>
        <taxon>Tabernariusvirus tabernarius</taxon>
    </lineage>
</organism>
<dbReference type="PANTHER" id="PTHR30231:SF37">
    <property type="entry name" value="EXODEOXYRIBONUCLEASE 10"/>
    <property type="match status" value="1"/>
</dbReference>
<dbReference type="Gene3D" id="3.30.420.10">
    <property type="entry name" value="Ribonuclease H-like superfamily/Ribonuclease H"/>
    <property type="match status" value="1"/>
</dbReference>
<dbReference type="GO" id="GO:0003676">
    <property type="term" value="F:nucleic acid binding"/>
    <property type="evidence" value="ECO:0007669"/>
    <property type="project" value="InterPro"/>
</dbReference>
<dbReference type="InterPro" id="IPR013520">
    <property type="entry name" value="Ribonucl_H"/>
</dbReference>
<evidence type="ECO:0000313" key="3">
    <source>
        <dbReference type="Proteomes" id="UP000241090"/>
    </source>
</evidence>
<protein>
    <submittedName>
        <fullName evidence="2">DNA polymerase III PolC-type</fullName>
    </submittedName>
</protein>
<dbReference type="InterPro" id="IPR036397">
    <property type="entry name" value="RNaseH_sf"/>
</dbReference>
<reference evidence="2 3" key="1">
    <citation type="submission" date="2017-09" db="EMBL/GenBank/DDBJ databases">
        <authorList>
            <person name="Ehlers B."/>
            <person name="Leendertz F.H."/>
        </authorList>
    </citation>
    <scope>NUCLEOTIDE SEQUENCE [LARGE SCALE GENOMIC DNA]</scope>
</reference>
<accession>A0A2H4P6W5</accession>
<dbReference type="EMBL" id="MG018926">
    <property type="protein sequence ID" value="ATW57917.1"/>
    <property type="molecule type" value="Genomic_DNA"/>
</dbReference>